<dbReference type="PANTHER" id="PTHR10127:SF850">
    <property type="entry name" value="METALLOENDOPEPTIDASE"/>
    <property type="match status" value="1"/>
</dbReference>
<keyword evidence="1" id="KW-0479">Metal-binding</keyword>
<dbReference type="InterPro" id="IPR024079">
    <property type="entry name" value="MetalloPept_cat_dom_sf"/>
</dbReference>
<evidence type="ECO:0000313" key="5">
    <source>
        <dbReference type="EMBL" id="WXB09612.1"/>
    </source>
</evidence>
<dbReference type="PROSITE" id="PS51864">
    <property type="entry name" value="ASTACIN"/>
    <property type="match status" value="1"/>
</dbReference>
<feature type="binding site" evidence="1">
    <location>
        <position position="184"/>
    </location>
    <ligand>
        <name>Zn(2+)</name>
        <dbReference type="ChEBI" id="CHEBI:29105"/>
        <note>catalytic</note>
    </ligand>
</feature>
<feature type="active site" evidence="1">
    <location>
        <position position="185"/>
    </location>
</feature>
<evidence type="ECO:0000256" key="1">
    <source>
        <dbReference type="PROSITE-ProRule" id="PRU01211"/>
    </source>
</evidence>
<feature type="signal peptide" evidence="3">
    <location>
        <begin position="1"/>
        <end position="18"/>
    </location>
</feature>
<keyword evidence="3" id="KW-0732">Signal</keyword>
<gene>
    <name evidence="5" type="ORF">LVJ94_20570</name>
</gene>
<dbReference type="PRINTS" id="PR00480">
    <property type="entry name" value="ASTACIN"/>
</dbReference>
<name>A0ABZ2LL93_9BACT</name>
<dbReference type="EMBL" id="CP089983">
    <property type="protein sequence ID" value="WXB09612.1"/>
    <property type="molecule type" value="Genomic_DNA"/>
</dbReference>
<evidence type="ECO:0000313" key="6">
    <source>
        <dbReference type="Proteomes" id="UP001374803"/>
    </source>
</evidence>
<dbReference type="Proteomes" id="UP001374803">
    <property type="component" value="Chromosome"/>
</dbReference>
<feature type="domain" description="Peptidase M12A" evidence="4">
    <location>
        <begin position="92"/>
        <end position="281"/>
    </location>
</feature>
<reference evidence="5" key="1">
    <citation type="submission" date="2021-12" db="EMBL/GenBank/DDBJ databases">
        <title>Discovery of the Pendulisporaceae a myxobacterial family with distinct sporulation behavior and unique specialized metabolism.</title>
        <authorList>
            <person name="Garcia R."/>
            <person name="Popoff A."/>
            <person name="Bader C.D."/>
            <person name="Loehr J."/>
            <person name="Walesch S."/>
            <person name="Walt C."/>
            <person name="Boldt J."/>
            <person name="Bunk B."/>
            <person name="Haeckl F.J.F.P.J."/>
            <person name="Gunesch A.P."/>
            <person name="Birkelbach J."/>
            <person name="Nuebel U."/>
            <person name="Pietschmann T."/>
            <person name="Bach T."/>
            <person name="Mueller R."/>
        </authorList>
    </citation>
    <scope>NUCLEOTIDE SEQUENCE</scope>
    <source>
        <strain evidence="5">MSr11367</strain>
    </source>
</reference>
<dbReference type="InterPro" id="IPR034035">
    <property type="entry name" value="Astacin-like_dom"/>
</dbReference>
<sequence length="281" mass="29667">MRNAIVGALLLGACLLNASCTAEGSAPTNDAPAAPETARGPLQSGYFPVGRNGVVQKVTYAAVEGEKVFEGDIILDNRGGGESAGGLQVQGVAISGSSRRWANKVVPYAVDSGLSNTARVTDAIAHWHSKTDLTFVKRTSSNASKYPDYVVFRSGSGCSSTVGRKGGVQYVNLASSCSTGNAIHEIGHAVGLWHEQSREDRDSHVTIHWDNIEEGMEHNFDKHVSDGEDINGYDYGSIMHYGETAFSKNGEPTITTKNGADVGQRSGLSSGDVSAVETLYP</sequence>
<feature type="region of interest" description="Disordered" evidence="2">
    <location>
        <begin position="250"/>
        <end position="281"/>
    </location>
</feature>
<organism evidence="5 6">
    <name type="scientific">Pendulispora rubella</name>
    <dbReference type="NCBI Taxonomy" id="2741070"/>
    <lineage>
        <taxon>Bacteria</taxon>
        <taxon>Pseudomonadati</taxon>
        <taxon>Myxococcota</taxon>
        <taxon>Myxococcia</taxon>
        <taxon>Myxococcales</taxon>
        <taxon>Sorangiineae</taxon>
        <taxon>Pendulisporaceae</taxon>
        <taxon>Pendulispora</taxon>
    </lineage>
</organism>
<keyword evidence="6" id="KW-1185">Reference proteome</keyword>
<keyword evidence="1" id="KW-0645">Protease</keyword>
<keyword evidence="1" id="KW-0378">Hydrolase</keyword>
<dbReference type="Pfam" id="PF01400">
    <property type="entry name" value="Astacin"/>
    <property type="match status" value="1"/>
</dbReference>
<dbReference type="RefSeq" id="WP_394839283.1">
    <property type="nucleotide sequence ID" value="NZ_CP089929.1"/>
</dbReference>
<protein>
    <submittedName>
        <fullName evidence="5">M12 family metallopeptidase</fullName>
    </submittedName>
</protein>
<comment type="caution">
    <text evidence="1">Lacks conserved residue(s) required for the propagation of feature annotation.</text>
</comment>
<evidence type="ECO:0000259" key="4">
    <source>
        <dbReference type="PROSITE" id="PS51864"/>
    </source>
</evidence>
<feature type="binding site" evidence="1">
    <location>
        <position position="194"/>
    </location>
    <ligand>
        <name>Zn(2+)</name>
        <dbReference type="ChEBI" id="CHEBI:29105"/>
        <note>catalytic</note>
    </ligand>
</feature>
<dbReference type="SUPFAM" id="SSF55486">
    <property type="entry name" value="Metalloproteases ('zincins'), catalytic domain"/>
    <property type="match status" value="1"/>
</dbReference>
<dbReference type="InterPro" id="IPR006026">
    <property type="entry name" value="Peptidase_Metallo"/>
</dbReference>
<dbReference type="SMART" id="SM00235">
    <property type="entry name" value="ZnMc"/>
    <property type="match status" value="1"/>
</dbReference>
<feature type="binding site" evidence="1">
    <location>
        <position position="188"/>
    </location>
    <ligand>
        <name>Zn(2+)</name>
        <dbReference type="ChEBI" id="CHEBI:29105"/>
        <note>catalytic</note>
    </ligand>
</feature>
<comment type="cofactor">
    <cofactor evidence="1">
        <name>Zn(2+)</name>
        <dbReference type="ChEBI" id="CHEBI:29105"/>
    </cofactor>
    <text evidence="1">Binds 1 zinc ion per subunit.</text>
</comment>
<evidence type="ECO:0000256" key="3">
    <source>
        <dbReference type="SAM" id="SignalP"/>
    </source>
</evidence>
<keyword evidence="1" id="KW-0482">Metalloprotease</keyword>
<keyword evidence="1" id="KW-0862">Zinc</keyword>
<evidence type="ECO:0000256" key="2">
    <source>
        <dbReference type="SAM" id="MobiDB-lite"/>
    </source>
</evidence>
<dbReference type="CDD" id="cd04280">
    <property type="entry name" value="ZnMc_astacin_like"/>
    <property type="match status" value="1"/>
</dbReference>
<dbReference type="PANTHER" id="PTHR10127">
    <property type="entry name" value="DISCOIDIN, CUB, EGF, LAMININ , AND ZINC METALLOPROTEASE DOMAIN CONTAINING"/>
    <property type="match status" value="1"/>
</dbReference>
<dbReference type="InterPro" id="IPR001506">
    <property type="entry name" value="Peptidase_M12A"/>
</dbReference>
<proteinExistence type="predicted"/>
<dbReference type="Gene3D" id="3.40.390.10">
    <property type="entry name" value="Collagenase (Catalytic Domain)"/>
    <property type="match status" value="1"/>
</dbReference>
<feature type="chain" id="PRO_5047511262" evidence="3">
    <location>
        <begin position="19"/>
        <end position="281"/>
    </location>
</feature>
<accession>A0ABZ2LL93</accession>